<dbReference type="AlphaFoldDB" id="A0AAE1DV15"/>
<protein>
    <submittedName>
        <fullName evidence="1">Uncharacterized protein</fullName>
    </submittedName>
</protein>
<keyword evidence="2" id="KW-1185">Reference proteome</keyword>
<dbReference type="Proteomes" id="UP001283361">
    <property type="component" value="Unassembled WGS sequence"/>
</dbReference>
<gene>
    <name evidence="1" type="ORF">RRG08_063458</name>
</gene>
<organism evidence="1 2">
    <name type="scientific">Elysia crispata</name>
    <name type="common">lettuce slug</name>
    <dbReference type="NCBI Taxonomy" id="231223"/>
    <lineage>
        <taxon>Eukaryota</taxon>
        <taxon>Metazoa</taxon>
        <taxon>Spiralia</taxon>
        <taxon>Lophotrochozoa</taxon>
        <taxon>Mollusca</taxon>
        <taxon>Gastropoda</taxon>
        <taxon>Heterobranchia</taxon>
        <taxon>Euthyneura</taxon>
        <taxon>Panpulmonata</taxon>
        <taxon>Sacoglossa</taxon>
        <taxon>Placobranchoidea</taxon>
        <taxon>Plakobranchidae</taxon>
        <taxon>Elysia</taxon>
    </lineage>
</organism>
<evidence type="ECO:0000313" key="1">
    <source>
        <dbReference type="EMBL" id="KAK3783797.1"/>
    </source>
</evidence>
<proteinExistence type="predicted"/>
<sequence length="169" mass="17563">MGPISVVFSLTSISHSLISLAKSSSNATELSCIARSRSAAATAAVQPVDRCSVGQIRASPAGHPTLEQHVDNNTVGSSQLIAATYGSGVQRSGSCGQSPHTGPLKVFRVLDYGYRADILPAPRNMIATVAVTGGGEWLHRVAQNAAATGHWSESDGKGQHGGQIAWFRV</sequence>
<accession>A0AAE1DV15</accession>
<name>A0AAE1DV15_9GAST</name>
<dbReference type="EMBL" id="JAWDGP010002355">
    <property type="protein sequence ID" value="KAK3783797.1"/>
    <property type="molecule type" value="Genomic_DNA"/>
</dbReference>
<evidence type="ECO:0000313" key="2">
    <source>
        <dbReference type="Proteomes" id="UP001283361"/>
    </source>
</evidence>
<reference evidence="1" key="1">
    <citation type="journal article" date="2023" name="G3 (Bethesda)">
        <title>A reference genome for the long-term kleptoplast-retaining sea slug Elysia crispata morphotype clarki.</title>
        <authorList>
            <person name="Eastman K.E."/>
            <person name="Pendleton A.L."/>
            <person name="Shaikh M.A."/>
            <person name="Suttiyut T."/>
            <person name="Ogas R."/>
            <person name="Tomko P."/>
            <person name="Gavelis G."/>
            <person name="Widhalm J.R."/>
            <person name="Wisecaver J.H."/>
        </authorList>
    </citation>
    <scope>NUCLEOTIDE SEQUENCE</scope>
    <source>
        <strain evidence="1">ECLA1</strain>
    </source>
</reference>
<comment type="caution">
    <text evidence="1">The sequence shown here is derived from an EMBL/GenBank/DDBJ whole genome shotgun (WGS) entry which is preliminary data.</text>
</comment>